<feature type="transmembrane region" description="Helical" evidence="4">
    <location>
        <begin position="12"/>
        <end position="35"/>
    </location>
</feature>
<dbReference type="InterPro" id="IPR000792">
    <property type="entry name" value="Tscrpt_reg_LuxR_C"/>
</dbReference>
<keyword evidence="3" id="KW-0804">Transcription</keyword>
<reference evidence="6" key="1">
    <citation type="submission" date="2021-02" db="EMBL/GenBank/DDBJ databases">
        <title>Infant gut strain persistence is associated with maternal origin, phylogeny, and functional potential including surface adhesion and iron acquisition.</title>
        <authorList>
            <person name="Lou Y.C."/>
        </authorList>
    </citation>
    <scope>NUCLEOTIDE SEQUENCE</scope>
    <source>
        <strain evidence="6">L2_039_000G1_dasL2_039_000G1_concoct_11</strain>
    </source>
</reference>
<dbReference type="GO" id="GO:0003677">
    <property type="term" value="F:DNA binding"/>
    <property type="evidence" value="ECO:0007669"/>
    <property type="project" value="UniProtKB-KW"/>
</dbReference>
<feature type="transmembrane region" description="Helical" evidence="4">
    <location>
        <begin position="251"/>
        <end position="270"/>
    </location>
</feature>
<keyword evidence="4" id="KW-0812">Transmembrane</keyword>
<dbReference type="EMBL" id="JAGZSV010000006">
    <property type="protein sequence ID" value="MBS6940026.1"/>
    <property type="molecule type" value="Genomic_DNA"/>
</dbReference>
<organism evidence="6 7">
    <name type="scientific">Slackia piriformis</name>
    <dbReference type="NCBI Taxonomy" id="626934"/>
    <lineage>
        <taxon>Bacteria</taxon>
        <taxon>Bacillati</taxon>
        <taxon>Actinomycetota</taxon>
        <taxon>Coriobacteriia</taxon>
        <taxon>Eggerthellales</taxon>
        <taxon>Eggerthellaceae</taxon>
        <taxon>Slackia</taxon>
    </lineage>
</organism>
<name>A0A943UYM2_9ACTN</name>
<feature type="transmembrane region" description="Helical" evidence="4">
    <location>
        <begin position="86"/>
        <end position="107"/>
    </location>
</feature>
<dbReference type="GO" id="GO:0006355">
    <property type="term" value="P:regulation of DNA-templated transcription"/>
    <property type="evidence" value="ECO:0007669"/>
    <property type="project" value="InterPro"/>
</dbReference>
<keyword evidence="2" id="KW-0238">DNA-binding</keyword>
<sequence>MAARKICGARRYGDDVSLSVLAMVALVAIVLWADILGHGLGFEKSALAVRQIGNSRLFFLAGFTAAAVVSIALARRAEKSDTALPSYVALAVSVAGALLYACARVQAALPSGMLAVAGLSCCGAGYYATTLLLYCGLAKARRLPSAIVAIAAALFLKTVLGSWLSVSAPFAVQLTLACVLPFVSFRCIAAMRRFDPCDLEEYRSRSSLSNAGVSDLLFLLVAVSLILAVLRGMSHLGLWGEGYAGSPVSTIAGYATVGFALFAFTYFTLVRNSNNHMLVRFQPAFLVLAAGFVLYVLQDGFLEEARVLPLFDWLYLTVELFGHLLSGTLILTAIRASRMAPWAFRGVSDASFGLVAIPWVFLAQDPSVDVKPFMVIAIFLVMVAAIRPMSTRPFEIEHSLDAGSGLAGWPASSSCVAEGASAAACESGGASQSGNGGESVVSQGSEIPLAEEGTCGSRQARASAKEGFSVERRLAEYHREIARIHGLSVRETDVFMLLAQGRSRPYICEALYLSDGTVKTHVSHIYRKFDVHSRQELLDAVQGEIVRMDERMLG</sequence>
<dbReference type="SMART" id="SM00421">
    <property type="entry name" value="HTH_LUXR"/>
    <property type="match status" value="1"/>
</dbReference>
<feature type="domain" description="HTH luxR-type" evidence="5">
    <location>
        <begin position="480"/>
        <end position="545"/>
    </location>
</feature>
<dbReference type="SUPFAM" id="SSF46894">
    <property type="entry name" value="C-terminal effector domain of the bipartite response regulators"/>
    <property type="match status" value="1"/>
</dbReference>
<evidence type="ECO:0000256" key="3">
    <source>
        <dbReference type="ARBA" id="ARBA00023163"/>
    </source>
</evidence>
<evidence type="ECO:0000256" key="1">
    <source>
        <dbReference type="ARBA" id="ARBA00023015"/>
    </source>
</evidence>
<evidence type="ECO:0000256" key="2">
    <source>
        <dbReference type="ARBA" id="ARBA00023125"/>
    </source>
</evidence>
<dbReference type="Pfam" id="PF00196">
    <property type="entry name" value="GerE"/>
    <property type="match status" value="1"/>
</dbReference>
<keyword evidence="4" id="KW-1133">Transmembrane helix</keyword>
<dbReference type="CDD" id="cd06170">
    <property type="entry name" value="LuxR_C_like"/>
    <property type="match status" value="1"/>
</dbReference>
<feature type="transmembrane region" description="Helical" evidence="4">
    <location>
        <begin position="170"/>
        <end position="191"/>
    </location>
</feature>
<feature type="transmembrane region" description="Helical" evidence="4">
    <location>
        <begin position="55"/>
        <end position="74"/>
    </location>
</feature>
<dbReference type="PRINTS" id="PR00038">
    <property type="entry name" value="HTHLUXR"/>
</dbReference>
<feature type="transmembrane region" description="Helical" evidence="4">
    <location>
        <begin position="212"/>
        <end position="231"/>
    </location>
</feature>
<dbReference type="AlphaFoldDB" id="A0A943UYM2"/>
<protein>
    <submittedName>
        <fullName evidence="6">Response regulator transcription factor</fullName>
    </submittedName>
</protein>
<dbReference type="PANTHER" id="PTHR44688">
    <property type="entry name" value="DNA-BINDING TRANSCRIPTIONAL ACTIVATOR DEVR_DOSR"/>
    <property type="match status" value="1"/>
</dbReference>
<dbReference type="PANTHER" id="PTHR44688:SF16">
    <property type="entry name" value="DNA-BINDING TRANSCRIPTIONAL ACTIVATOR DEVR_DOSR"/>
    <property type="match status" value="1"/>
</dbReference>
<evidence type="ECO:0000313" key="6">
    <source>
        <dbReference type="EMBL" id="MBS6940026.1"/>
    </source>
</evidence>
<evidence type="ECO:0000313" key="7">
    <source>
        <dbReference type="Proteomes" id="UP000727506"/>
    </source>
</evidence>
<feature type="transmembrane region" description="Helical" evidence="4">
    <location>
        <begin position="277"/>
        <end position="297"/>
    </location>
</feature>
<keyword evidence="4" id="KW-0472">Membrane</keyword>
<dbReference type="Proteomes" id="UP000727506">
    <property type="component" value="Unassembled WGS sequence"/>
</dbReference>
<feature type="transmembrane region" description="Helical" evidence="4">
    <location>
        <begin position="113"/>
        <end position="134"/>
    </location>
</feature>
<dbReference type="PROSITE" id="PS50043">
    <property type="entry name" value="HTH_LUXR_2"/>
    <property type="match status" value="1"/>
</dbReference>
<dbReference type="InterPro" id="IPR016032">
    <property type="entry name" value="Sig_transdc_resp-reg_C-effctor"/>
</dbReference>
<feature type="transmembrane region" description="Helical" evidence="4">
    <location>
        <begin position="346"/>
        <end position="364"/>
    </location>
</feature>
<keyword evidence="1" id="KW-0805">Transcription regulation</keyword>
<feature type="transmembrane region" description="Helical" evidence="4">
    <location>
        <begin position="146"/>
        <end position="164"/>
    </location>
</feature>
<comment type="caution">
    <text evidence="6">The sequence shown here is derived from an EMBL/GenBank/DDBJ whole genome shotgun (WGS) entry which is preliminary data.</text>
</comment>
<dbReference type="Gene3D" id="1.10.10.10">
    <property type="entry name" value="Winged helix-like DNA-binding domain superfamily/Winged helix DNA-binding domain"/>
    <property type="match status" value="1"/>
</dbReference>
<evidence type="ECO:0000256" key="4">
    <source>
        <dbReference type="SAM" id="Phobius"/>
    </source>
</evidence>
<evidence type="ECO:0000259" key="5">
    <source>
        <dbReference type="PROSITE" id="PS50043"/>
    </source>
</evidence>
<proteinExistence type="predicted"/>
<feature type="transmembrane region" description="Helical" evidence="4">
    <location>
        <begin position="370"/>
        <end position="386"/>
    </location>
</feature>
<dbReference type="InterPro" id="IPR036388">
    <property type="entry name" value="WH-like_DNA-bd_sf"/>
</dbReference>
<gene>
    <name evidence="6" type="ORF">KH142_00795</name>
</gene>
<feature type="transmembrane region" description="Helical" evidence="4">
    <location>
        <begin position="313"/>
        <end position="334"/>
    </location>
</feature>
<accession>A0A943UYM2</accession>